<dbReference type="InterPro" id="IPR000070">
    <property type="entry name" value="Pectinesterase_cat"/>
</dbReference>
<accession>A0A6M1RV91</accession>
<feature type="signal peptide" evidence="4">
    <location>
        <begin position="1"/>
        <end position="19"/>
    </location>
</feature>
<dbReference type="EC" id="3.1.1.11" evidence="4"/>
<dbReference type="AlphaFoldDB" id="A0A6M1RV91"/>
<keyword evidence="3 4" id="KW-0063">Aspartyl esterase</keyword>
<comment type="similarity">
    <text evidence="1">Belongs to the pectinesterase family.</text>
</comment>
<evidence type="ECO:0000256" key="4">
    <source>
        <dbReference type="RuleBase" id="RU000589"/>
    </source>
</evidence>
<feature type="chain" id="PRO_5027141957" description="Pectinesterase" evidence="4">
    <location>
        <begin position="20"/>
        <end position="336"/>
    </location>
</feature>
<dbReference type="PROSITE" id="PS00800">
    <property type="entry name" value="PECTINESTERASE_1"/>
    <property type="match status" value="1"/>
</dbReference>
<evidence type="ECO:0000256" key="3">
    <source>
        <dbReference type="ARBA" id="ARBA00023085"/>
    </source>
</evidence>
<proteinExistence type="inferred from homology"/>
<feature type="domain" description="Pectinesterase catalytic" evidence="5">
    <location>
        <begin position="33"/>
        <end position="319"/>
    </location>
</feature>
<dbReference type="InterPro" id="IPR018040">
    <property type="entry name" value="Pectinesterase_Tyr_AS"/>
</dbReference>
<dbReference type="Proteomes" id="UP000477311">
    <property type="component" value="Unassembled WGS sequence"/>
</dbReference>
<keyword evidence="4" id="KW-0732">Signal</keyword>
<evidence type="ECO:0000256" key="1">
    <source>
        <dbReference type="ARBA" id="ARBA00008891"/>
    </source>
</evidence>
<dbReference type="GO" id="GO:0042545">
    <property type="term" value="P:cell wall modification"/>
    <property type="evidence" value="ECO:0007669"/>
    <property type="project" value="UniProtKB-UniRule"/>
</dbReference>
<evidence type="ECO:0000313" key="7">
    <source>
        <dbReference type="Proteomes" id="UP000477311"/>
    </source>
</evidence>
<comment type="catalytic activity">
    <reaction evidence="4">
        <text>[(1-&gt;4)-alpha-D-galacturonosyl methyl ester](n) + n H2O = [(1-&gt;4)-alpha-D-galacturonosyl](n) + n methanol + n H(+)</text>
        <dbReference type="Rhea" id="RHEA:22380"/>
        <dbReference type="Rhea" id="RHEA-COMP:14570"/>
        <dbReference type="Rhea" id="RHEA-COMP:14573"/>
        <dbReference type="ChEBI" id="CHEBI:15377"/>
        <dbReference type="ChEBI" id="CHEBI:15378"/>
        <dbReference type="ChEBI" id="CHEBI:17790"/>
        <dbReference type="ChEBI" id="CHEBI:140522"/>
        <dbReference type="ChEBI" id="CHEBI:140523"/>
        <dbReference type="EC" id="3.1.1.11"/>
    </reaction>
</comment>
<dbReference type="InterPro" id="IPR011050">
    <property type="entry name" value="Pectin_lyase_fold/virulence"/>
</dbReference>
<dbReference type="Gene3D" id="2.160.20.10">
    <property type="entry name" value="Single-stranded right-handed beta-helix, Pectin lyase-like"/>
    <property type="match status" value="1"/>
</dbReference>
<evidence type="ECO:0000259" key="5">
    <source>
        <dbReference type="Pfam" id="PF01095"/>
    </source>
</evidence>
<organism evidence="6 7">
    <name type="scientific">Limisphaera ngatamarikiensis</name>
    <dbReference type="NCBI Taxonomy" id="1324935"/>
    <lineage>
        <taxon>Bacteria</taxon>
        <taxon>Pseudomonadati</taxon>
        <taxon>Verrucomicrobiota</taxon>
        <taxon>Verrucomicrobiia</taxon>
        <taxon>Limisphaerales</taxon>
        <taxon>Limisphaeraceae</taxon>
        <taxon>Limisphaera</taxon>
    </lineage>
</organism>
<dbReference type="InterPro" id="IPR012334">
    <property type="entry name" value="Pectin_lyas_fold"/>
</dbReference>
<keyword evidence="7" id="KW-1185">Reference proteome</keyword>
<comment type="caution">
    <text evidence="6">The sequence shown here is derived from an EMBL/GenBank/DDBJ whole genome shotgun (WGS) entry which is preliminary data.</text>
</comment>
<dbReference type="GO" id="GO:0009279">
    <property type="term" value="C:cell outer membrane"/>
    <property type="evidence" value="ECO:0007669"/>
    <property type="project" value="TreeGrafter"/>
</dbReference>
<dbReference type="GO" id="GO:0045490">
    <property type="term" value="P:pectin catabolic process"/>
    <property type="evidence" value="ECO:0007669"/>
    <property type="project" value="UniProtKB-UniRule"/>
</dbReference>
<dbReference type="EMBL" id="JAAKYA010000052">
    <property type="protein sequence ID" value="NGO39284.1"/>
    <property type="molecule type" value="Genomic_DNA"/>
</dbReference>
<dbReference type="RefSeq" id="WP_165107219.1">
    <property type="nucleotide sequence ID" value="NZ_JAAKYA010000052.1"/>
</dbReference>
<evidence type="ECO:0000256" key="2">
    <source>
        <dbReference type="ARBA" id="ARBA00022801"/>
    </source>
</evidence>
<dbReference type="Pfam" id="PF01095">
    <property type="entry name" value="Pectinesterase"/>
    <property type="match status" value="1"/>
</dbReference>
<gene>
    <name evidence="6" type="ORF">G4L39_07715</name>
</gene>
<dbReference type="UniPathway" id="UPA00545">
    <property type="reaction ID" value="UER00823"/>
</dbReference>
<sequence>MRLGWVSLMLVLACLCARSGRLTGAEAAGRRFDAVVAADGSGDFTSIEAAVYAAPYRPPGQVWIIRVKPGTYRERVYVQRERGYIRLVGDDPATTILTHEIHANMTGPDGRRLGTFRTATLQVDGDGFEMENFTVANTAGPVGQALALRVDGDRVRFRHCRFLGWQDTILLNRGRHYFEGCYVEGHVDFIFGGATAWFENCHIHCLRDGYITAASTPPDQPYGFVFRRCRITGEPGVKTYLGRPWRPYAMTVFLESYMSEVVRPEGWHNWDDPGREKTVRYAEFGNHGPGAEKAARVSWARQLTAEEAAALTPAAVLRGADGWDPVAGWLRTDDKR</sequence>
<reference evidence="6 7" key="1">
    <citation type="submission" date="2020-02" db="EMBL/GenBank/DDBJ databases">
        <title>Draft genome sequence of Limisphaera ngatamarikiensis NGM72.4T, a thermophilic Verrucomicrobia grouped in subdivision 3.</title>
        <authorList>
            <person name="Carere C.R."/>
            <person name="Steen J."/>
            <person name="Hugenholtz P."/>
            <person name="Stott M.B."/>
        </authorList>
    </citation>
    <scope>NUCLEOTIDE SEQUENCE [LARGE SCALE GENOMIC DNA]</scope>
    <source>
        <strain evidence="6 7">NGM72.4</strain>
    </source>
</reference>
<keyword evidence="2 4" id="KW-0378">Hydrolase</keyword>
<name>A0A6M1RV91_9BACT</name>
<dbReference type="PANTHER" id="PTHR31321">
    <property type="entry name" value="ACYL-COA THIOESTER HYDROLASE YBHC-RELATED"/>
    <property type="match status" value="1"/>
</dbReference>
<dbReference type="SUPFAM" id="SSF51126">
    <property type="entry name" value="Pectin lyase-like"/>
    <property type="match status" value="1"/>
</dbReference>
<dbReference type="PANTHER" id="PTHR31321:SF57">
    <property type="entry name" value="PECTINESTERASE 53-RELATED"/>
    <property type="match status" value="1"/>
</dbReference>
<protein>
    <recommendedName>
        <fullName evidence="4">Pectinesterase</fullName>
        <ecNumber evidence="4">3.1.1.11</ecNumber>
    </recommendedName>
</protein>
<evidence type="ECO:0000313" key="6">
    <source>
        <dbReference type="EMBL" id="NGO39284.1"/>
    </source>
</evidence>
<dbReference type="GO" id="GO:0030599">
    <property type="term" value="F:pectinesterase activity"/>
    <property type="evidence" value="ECO:0007669"/>
    <property type="project" value="UniProtKB-UniRule"/>
</dbReference>
<comment type="pathway">
    <text evidence="4">Glycan metabolism; pectin degradation; 2-dehydro-3-deoxy-D-gluconate from pectin: step 1/5.</text>
</comment>